<comment type="caution">
    <text evidence="9">The sequence shown here is derived from an EMBL/GenBank/DDBJ whole genome shotgun (WGS) entry which is preliminary data.</text>
</comment>
<feature type="domain" description="Polysaccharide chain length determinant N-terminal" evidence="7">
    <location>
        <begin position="25"/>
        <end position="122"/>
    </location>
</feature>
<dbReference type="Proteomes" id="UP000614424">
    <property type="component" value="Unassembled WGS sequence"/>
</dbReference>
<dbReference type="Pfam" id="PF13807">
    <property type="entry name" value="GNVR"/>
    <property type="match status" value="1"/>
</dbReference>
<dbReference type="PANTHER" id="PTHR32309:SF13">
    <property type="entry name" value="FERRIC ENTEROBACTIN TRANSPORT PROTEIN FEPE"/>
    <property type="match status" value="1"/>
</dbReference>
<evidence type="ECO:0000313" key="9">
    <source>
        <dbReference type="EMBL" id="MBC8318953.1"/>
    </source>
</evidence>
<evidence type="ECO:0000256" key="4">
    <source>
        <dbReference type="ARBA" id="ARBA00022989"/>
    </source>
</evidence>
<evidence type="ECO:0000259" key="7">
    <source>
        <dbReference type="Pfam" id="PF02706"/>
    </source>
</evidence>
<reference evidence="9 10" key="1">
    <citation type="submission" date="2020-08" db="EMBL/GenBank/DDBJ databases">
        <title>Bridging the membrane lipid divide: bacteria of the FCB group superphylum have the potential to synthesize archaeal ether lipids.</title>
        <authorList>
            <person name="Villanueva L."/>
            <person name="Von Meijenfeldt F.A.B."/>
            <person name="Westbye A.B."/>
            <person name="Yadav S."/>
            <person name="Hopmans E.C."/>
            <person name="Dutilh B.E."/>
            <person name="Sinninghe Damste J.S."/>
        </authorList>
    </citation>
    <scope>NUCLEOTIDE SEQUENCE [LARGE SCALE GENOMIC DNA]</scope>
    <source>
        <strain evidence="9">NIOZ-UU47</strain>
    </source>
</reference>
<keyword evidence="5 6" id="KW-0472">Membrane</keyword>
<gene>
    <name evidence="9" type="ORF">H8E41_13715</name>
</gene>
<dbReference type="InterPro" id="IPR050445">
    <property type="entry name" value="Bact_polysacc_biosynth/exp"/>
</dbReference>
<keyword evidence="4 6" id="KW-1133">Transmembrane helix</keyword>
<evidence type="ECO:0000313" key="10">
    <source>
        <dbReference type="Proteomes" id="UP000614424"/>
    </source>
</evidence>
<protein>
    <recommendedName>
        <fullName evidence="11">Polysaccharide chain length determinant N-terminal domain-containing protein</fullName>
    </recommendedName>
</protein>
<feature type="domain" description="Tyrosine-protein kinase G-rich" evidence="8">
    <location>
        <begin position="245"/>
        <end position="318"/>
    </location>
</feature>
<evidence type="ECO:0000256" key="6">
    <source>
        <dbReference type="SAM" id="Phobius"/>
    </source>
</evidence>
<dbReference type="AlphaFoldDB" id="A0A8J6TGK6"/>
<dbReference type="EMBL" id="JACNJZ010000203">
    <property type="protein sequence ID" value="MBC8318953.1"/>
    <property type="molecule type" value="Genomic_DNA"/>
</dbReference>
<evidence type="ECO:0000256" key="3">
    <source>
        <dbReference type="ARBA" id="ARBA00022692"/>
    </source>
</evidence>
<keyword evidence="3 6" id="KW-0812">Transmembrane</keyword>
<dbReference type="GO" id="GO:0004713">
    <property type="term" value="F:protein tyrosine kinase activity"/>
    <property type="evidence" value="ECO:0007669"/>
    <property type="project" value="TreeGrafter"/>
</dbReference>
<keyword evidence="2" id="KW-1003">Cell membrane</keyword>
<evidence type="ECO:0000256" key="5">
    <source>
        <dbReference type="ARBA" id="ARBA00023136"/>
    </source>
</evidence>
<comment type="subcellular location">
    <subcellularLocation>
        <location evidence="1">Cell membrane</location>
        <topology evidence="1">Multi-pass membrane protein</topology>
    </subcellularLocation>
</comment>
<sequence>MSEPKTDEKIVYAYPPYPMQEYQEDEIDLLDLWRVIWKGKWFISLFVAICTLISIFVCIFVLEKTYKSTTTIIPLTQEKSSLGNLSGLIGSLPLPISLPSQGTSNIMSFLQSRTLKERLITKYDMLPILYPDLWDSEKKNWLVDTPEDKPTLVKAIQDNMLDQFYSATQDKKTELITVNWESTDPTFCEKMVVNIISELSFFLENEYESNAKHEREFIEKQLDKVTLELDFWERQVPDDKLTLSKITRERLTAQTVYTELRKQLELAKITEAKELESFKVLDAPFIPENHFKPNKSLIVILSFVCSGFIALFIVFFHNFVRNMRQKEITE</sequence>
<organism evidence="9 10">
    <name type="scientific">Candidatus Desulfobia pelagia</name>
    <dbReference type="NCBI Taxonomy" id="2841692"/>
    <lineage>
        <taxon>Bacteria</taxon>
        <taxon>Pseudomonadati</taxon>
        <taxon>Thermodesulfobacteriota</taxon>
        <taxon>Desulfobulbia</taxon>
        <taxon>Desulfobulbales</taxon>
        <taxon>Desulfobulbaceae</taxon>
        <taxon>Candidatus Desulfobia</taxon>
    </lineage>
</organism>
<dbReference type="PANTHER" id="PTHR32309">
    <property type="entry name" value="TYROSINE-PROTEIN KINASE"/>
    <property type="match status" value="1"/>
</dbReference>
<proteinExistence type="predicted"/>
<dbReference type="Pfam" id="PF02706">
    <property type="entry name" value="Wzz"/>
    <property type="match status" value="1"/>
</dbReference>
<evidence type="ECO:0000259" key="8">
    <source>
        <dbReference type="Pfam" id="PF13807"/>
    </source>
</evidence>
<dbReference type="InterPro" id="IPR032807">
    <property type="entry name" value="GNVR"/>
</dbReference>
<feature type="transmembrane region" description="Helical" evidence="6">
    <location>
        <begin position="41"/>
        <end position="62"/>
    </location>
</feature>
<evidence type="ECO:0000256" key="2">
    <source>
        <dbReference type="ARBA" id="ARBA00022475"/>
    </source>
</evidence>
<evidence type="ECO:0008006" key="11">
    <source>
        <dbReference type="Google" id="ProtNLM"/>
    </source>
</evidence>
<name>A0A8J6TGK6_9BACT</name>
<feature type="transmembrane region" description="Helical" evidence="6">
    <location>
        <begin position="297"/>
        <end position="316"/>
    </location>
</feature>
<evidence type="ECO:0000256" key="1">
    <source>
        <dbReference type="ARBA" id="ARBA00004651"/>
    </source>
</evidence>
<dbReference type="InterPro" id="IPR003856">
    <property type="entry name" value="LPS_length_determ_N"/>
</dbReference>
<dbReference type="GO" id="GO:0005886">
    <property type="term" value="C:plasma membrane"/>
    <property type="evidence" value="ECO:0007669"/>
    <property type="project" value="UniProtKB-SubCell"/>
</dbReference>
<accession>A0A8J6TGK6</accession>